<keyword evidence="3" id="KW-1185">Reference proteome</keyword>
<dbReference type="PANTHER" id="PTHR19308:SF14">
    <property type="entry name" value="START DOMAIN-CONTAINING PROTEIN"/>
    <property type="match status" value="1"/>
</dbReference>
<dbReference type="Gene3D" id="3.30.530.20">
    <property type="match status" value="1"/>
</dbReference>
<feature type="domain" description="START" evidence="1">
    <location>
        <begin position="101"/>
        <end position="240"/>
    </location>
</feature>
<dbReference type="Proteomes" id="UP000187209">
    <property type="component" value="Unassembled WGS sequence"/>
</dbReference>
<sequence>MGCIESRSPGNSESQSLKPKFLEILPAPKVSKDQDSEVLSDARGNDIEEYGNNLIYNANWANCIEKQGISVKTKMGSVFNSIIPVTLAFIEFDELIPTKFIIDMLYNPIMRMKWDDTVLEMSLVNKVSENLSIIRLVKKFPFISREFLFKVYIRNHTCESSVSAYSIKSSQIQTSNKCERGEVMFAFTKIMPRSNHTAIVLMQQIDNKLPQKPELANVEFCQWANLFKTKLQKIRETDPESQGKVKADN</sequence>
<evidence type="ECO:0000313" key="3">
    <source>
        <dbReference type="Proteomes" id="UP000187209"/>
    </source>
</evidence>
<dbReference type="InterPro" id="IPR023393">
    <property type="entry name" value="START-like_dom_sf"/>
</dbReference>
<dbReference type="GO" id="GO:0005737">
    <property type="term" value="C:cytoplasm"/>
    <property type="evidence" value="ECO:0007669"/>
    <property type="project" value="UniProtKB-ARBA"/>
</dbReference>
<protein>
    <recommendedName>
        <fullName evidence="1">START domain-containing protein</fullName>
    </recommendedName>
</protein>
<reference evidence="2 3" key="1">
    <citation type="submission" date="2016-11" db="EMBL/GenBank/DDBJ databases">
        <title>The macronuclear genome of Stentor coeruleus: a giant cell with tiny introns.</title>
        <authorList>
            <person name="Slabodnick M."/>
            <person name="Ruby J.G."/>
            <person name="Reiff S.B."/>
            <person name="Swart E.C."/>
            <person name="Gosai S."/>
            <person name="Prabakaran S."/>
            <person name="Witkowska E."/>
            <person name="Larue G.E."/>
            <person name="Fisher S."/>
            <person name="Freeman R.M."/>
            <person name="Gunawardena J."/>
            <person name="Chu W."/>
            <person name="Stover N.A."/>
            <person name="Gregory B.D."/>
            <person name="Nowacki M."/>
            <person name="Derisi J."/>
            <person name="Roy S.W."/>
            <person name="Marshall W.F."/>
            <person name="Sood P."/>
        </authorList>
    </citation>
    <scope>NUCLEOTIDE SEQUENCE [LARGE SCALE GENOMIC DNA]</scope>
    <source>
        <strain evidence="2">WM001</strain>
    </source>
</reference>
<dbReference type="InterPro" id="IPR051213">
    <property type="entry name" value="START_lipid_transfer"/>
</dbReference>
<dbReference type="PANTHER" id="PTHR19308">
    <property type="entry name" value="PHOSPHATIDYLCHOLINE TRANSFER PROTEIN"/>
    <property type="match status" value="1"/>
</dbReference>
<dbReference type="SUPFAM" id="SSF55961">
    <property type="entry name" value="Bet v1-like"/>
    <property type="match status" value="1"/>
</dbReference>
<evidence type="ECO:0000313" key="2">
    <source>
        <dbReference type="EMBL" id="OMJ66176.1"/>
    </source>
</evidence>
<dbReference type="OrthoDB" id="2344588at2759"/>
<gene>
    <name evidence="2" type="ORF">SteCoe_37081</name>
</gene>
<name>A0A1R2ANW0_9CILI</name>
<evidence type="ECO:0000259" key="1">
    <source>
        <dbReference type="PROSITE" id="PS50848"/>
    </source>
</evidence>
<accession>A0A1R2ANW0</accession>
<dbReference type="PROSITE" id="PS50848">
    <property type="entry name" value="START"/>
    <property type="match status" value="1"/>
</dbReference>
<dbReference type="EMBL" id="MPUH01001797">
    <property type="protein sequence ID" value="OMJ66176.1"/>
    <property type="molecule type" value="Genomic_DNA"/>
</dbReference>
<dbReference type="GO" id="GO:0008289">
    <property type="term" value="F:lipid binding"/>
    <property type="evidence" value="ECO:0007669"/>
    <property type="project" value="InterPro"/>
</dbReference>
<dbReference type="AlphaFoldDB" id="A0A1R2ANW0"/>
<comment type="caution">
    <text evidence="2">The sequence shown here is derived from an EMBL/GenBank/DDBJ whole genome shotgun (WGS) entry which is preliminary data.</text>
</comment>
<dbReference type="InterPro" id="IPR002913">
    <property type="entry name" value="START_lipid-bd_dom"/>
</dbReference>
<dbReference type="Pfam" id="PF01852">
    <property type="entry name" value="START"/>
    <property type="match status" value="1"/>
</dbReference>
<proteinExistence type="predicted"/>
<organism evidence="2 3">
    <name type="scientific">Stentor coeruleus</name>
    <dbReference type="NCBI Taxonomy" id="5963"/>
    <lineage>
        <taxon>Eukaryota</taxon>
        <taxon>Sar</taxon>
        <taxon>Alveolata</taxon>
        <taxon>Ciliophora</taxon>
        <taxon>Postciliodesmatophora</taxon>
        <taxon>Heterotrichea</taxon>
        <taxon>Heterotrichida</taxon>
        <taxon>Stentoridae</taxon>
        <taxon>Stentor</taxon>
    </lineage>
</organism>